<dbReference type="Gene3D" id="1.20.1280.50">
    <property type="match status" value="1"/>
</dbReference>
<proteinExistence type="predicted"/>
<dbReference type="CDD" id="cd22157">
    <property type="entry name" value="F-box_AtFBW1-like"/>
    <property type="match status" value="1"/>
</dbReference>
<dbReference type="InterPro" id="IPR001810">
    <property type="entry name" value="F-box_dom"/>
</dbReference>
<feature type="domain" description="F-box" evidence="1">
    <location>
        <begin position="15"/>
        <end position="61"/>
    </location>
</feature>
<dbReference type="PANTHER" id="PTHR31672">
    <property type="entry name" value="BNACNNG10540D PROTEIN"/>
    <property type="match status" value="1"/>
</dbReference>
<reference evidence="2 3" key="1">
    <citation type="submission" date="2018-09" db="EMBL/GenBank/DDBJ databases">
        <title>A high-quality reference genome of wild soybean provides a powerful tool to mine soybean genomes.</title>
        <authorList>
            <person name="Xie M."/>
            <person name="Chung C.Y.L."/>
            <person name="Li M.-W."/>
            <person name="Wong F.-L."/>
            <person name="Chan T.-F."/>
            <person name="Lam H.-M."/>
        </authorList>
    </citation>
    <scope>NUCLEOTIDE SEQUENCE [LARGE SCALE GENOMIC DNA]</scope>
    <source>
        <strain evidence="3">cv. W05</strain>
        <tissue evidence="2">Hypocotyl of etiolated seedlings</tissue>
    </source>
</reference>
<dbReference type="PANTHER" id="PTHR31672:SF13">
    <property type="entry name" value="F-BOX PROTEIN CPR30-LIKE"/>
    <property type="match status" value="1"/>
</dbReference>
<dbReference type="AlphaFoldDB" id="A0A445G162"/>
<accession>A0A445G162</accession>
<dbReference type="InterPro" id="IPR036047">
    <property type="entry name" value="F-box-like_dom_sf"/>
</dbReference>
<dbReference type="InterPro" id="IPR050796">
    <property type="entry name" value="SCF_F-box_component"/>
</dbReference>
<dbReference type="SMART" id="SM00256">
    <property type="entry name" value="FBOX"/>
    <property type="match status" value="1"/>
</dbReference>
<gene>
    <name evidence="2" type="ORF">D0Y65_044635</name>
</gene>
<dbReference type="Proteomes" id="UP000289340">
    <property type="component" value="Chromosome 17"/>
</dbReference>
<dbReference type="Pfam" id="PF12937">
    <property type="entry name" value="F-box-like"/>
    <property type="match status" value="1"/>
</dbReference>
<dbReference type="PROSITE" id="PS50181">
    <property type="entry name" value="FBOX"/>
    <property type="match status" value="1"/>
</dbReference>
<protein>
    <recommendedName>
        <fullName evidence="1">F-box domain-containing protein</fullName>
    </recommendedName>
</protein>
<name>A0A445G162_GLYSO</name>
<evidence type="ECO:0000313" key="2">
    <source>
        <dbReference type="EMBL" id="RZB54785.1"/>
    </source>
</evidence>
<comment type="caution">
    <text evidence="2">The sequence shown here is derived from an EMBL/GenBank/DDBJ whole genome shotgun (WGS) entry which is preliminary data.</text>
</comment>
<organism evidence="2 3">
    <name type="scientific">Glycine soja</name>
    <name type="common">Wild soybean</name>
    <dbReference type="NCBI Taxonomy" id="3848"/>
    <lineage>
        <taxon>Eukaryota</taxon>
        <taxon>Viridiplantae</taxon>
        <taxon>Streptophyta</taxon>
        <taxon>Embryophyta</taxon>
        <taxon>Tracheophyta</taxon>
        <taxon>Spermatophyta</taxon>
        <taxon>Magnoliopsida</taxon>
        <taxon>eudicotyledons</taxon>
        <taxon>Gunneridae</taxon>
        <taxon>Pentapetalae</taxon>
        <taxon>rosids</taxon>
        <taxon>fabids</taxon>
        <taxon>Fabales</taxon>
        <taxon>Fabaceae</taxon>
        <taxon>Papilionoideae</taxon>
        <taxon>50 kb inversion clade</taxon>
        <taxon>NPAAA clade</taxon>
        <taxon>indigoferoid/millettioid clade</taxon>
        <taxon>Phaseoleae</taxon>
        <taxon>Glycine</taxon>
        <taxon>Glycine subgen. Soja</taxon>
    </lineage>
</organism>
<dbReference type="SUPFAM" id="SSF81383">
    <property type="entry name" value="F-box domain"/>
    <property type="match status" value="1"/>
</dbReference>
<evidence type="ECO:0000259" key="1">
    <source>
        <dbReference type="PROSITE" id="PS50181"/>
    </source>
</evidence>
<evidence type="ECO:0000313" key="3">
    <source>
        <dbReference type="Proteomes" id="UP000289340"/>
    </source>
</evidence>
<dbReference type="EMBL" id="QZWG01000017">
    <property type="protein sequence ID" value="RZB54785.1"/>
    <property type="molecule type" value="Genomic_DNA"/>
</dbReference>
<dbReference type="SMR" id="A0A445G162"/>
<sequence length="90" mass="10492">MIIKCPKMKRYSQRMQKTVILPQDLVIQILLRLPVKSLVRFKSVCKSWLSFISDSHLWLSHFKLAAAPTERLVFFESSTSKTHVTNMITL</sequence>
<keyword evidence="3" id="KW-1185">Reference proteome</keyword>